<feature type="compositionally biased region" description="Low complexity" evidence="1">
    <location>
        <begin position="209"/>
        <end position="218"/>
    </location>
</feature>
<dbReference type="RefSeq" id="WP_190564497.1">
    <property type="nucleotide sequence ID" value="NZ_JACJQU010000022.1"/>
</dbReference>
<organism evidence="2 3">
    <name type="scientific">Anabaena sphaerica FACHB-251</name>
    <dbReference type="NCBI Taxonomy" id="2692883"/>
    <lineage>
        <taxon>Bacteria</taxon>
        <taxon>Bacillati</taxon>
        <taxon>Cyanobacteriota</taxon>
        <taxon>Cyanophyceae</taxon>
        <taxon>Nostocales</taxon>
        <taxon>Nostocaceae</taxon>
        <taxon>Anabaena</taxon>
    </lineage>
</organism>
<reference evidence="3" key="1">
    <citation type="journal article" date="2020" name="ISME J.">
        <title>Comparative genomics reveals insights into cyanobacterial evolution and habitat adaptation.</title>
        <authorList>
            <person name="Chen M.Y."/>
            <person name="Teng W.K."/>
            <person name="Zhao L."/>
            <person name="Hu C.X."/>
            <person name="Zhou Y.K."/>
            <person name="Han B.P."/>
            <person name="Song L.R."/>
            <person name="Shu W.S."/>
        </authorList>
    </citation>
    <scope>NUCLEOTIDE SEQUENCE [LARGE SCALE GENOMIC DNA]</scope>
    <source>
        <strain evidence="3">FACHB-251</strain>
    </source>
</reference>
<dbReference type="Proteomes" id="UP000662185">
    <property type="component" value="Unassembled WGS sequence"/>
</dbReference>
<evidence type="ECO:0000313" key="3">
    <source>
        <dbReference type="Proteomes" id="UP000662185"/>
    </source>
</evidence>
<feature type="region of interest" description="Disordered" evidence="1">
    <location>
        <begin position="257"/>
        <end position="282"/>
    </location>
</feature>
<evidence type="ECO:0000256" key="1">
    <source>
        <dbReference type="SAM" id="MobiDB-lite"/>
    </source>
</evidence>
<gene>
    <name evidence="2" type="ORF">H6G06_23545</name>
</gene>
<feature type="region of interest" description="Disordered" evidence="1">
    <location>
        <begin position="200"/>
        <end position="223"/>
    </location>
</feature>
<name>A0A927A3P9_9NOST</name>
<keyword evidence="3" id="KW-1185">Reference proteome</keyword>
<accession>A0A927A3P9</accession>
<dbReference type="AlphaFoldDB" id="A0A927A3P9"/>
<proteinExistence type="predicted"/>
<feature type="compositionally biased region" description="Polar residues" evidence="1">
    <location>
        <begin position="80"/>
        <end position="97"/>
    </location>
</feature>
<dbReference type="EMBL" id="JACJQU010000022">
    <property type="protein sequence ID" value="MBD2296376.1"/>
    <property type="molecule type" value="Genomic_DNA"/>
</dbReference>
<evidence type="ECO:0000313" key="2">
    <source>
        <dbReference type="EMBL" id="MBD2296376.1"/>
    </source>
</evidence>
<comment type="caution">
    <text evidence="2">The sequence shown here is derived from an EMBL/GenBank/DDBJ whole genome shotgun (WGS) entry which is preliminary data.</text>
</comment>
<sequence length="401" mass="45568">MRNMYMGSRQLTKNNKIQGETLAPTSGMFEGRSLAVQGKVEKPDFKTSLMRAERYGHHLGQIHLPSVSTPKAIQSKKGSETLQETQIHKGQQVIQRTPNKKPRPKSWHEMDRTAQNPEFQKSLGIMREALNIDPAHRNDPKIGFPFSHFDHAFGTNQKEESVKVKGGVEHKKIIQTPNETTDVERIMPMLPTSLTQGGHLEHQLRQGDAAKASSSSDSQNKVTMDRVREAAVGTKFAHDTGLSLDKLHQPSAEIDFQSETPSGKKVQFDPFTSPQSKKPTTKQLLGQQLLEEGTLTQKELPNSYKQTPVKRQQQEGMDKKWVNDAFTKHTNQSKGDGVIGLWDQTSDSQPRVNELQQRIQDQPRDFKPRLQNVDLKLDEEYVKEDMQAQRDLAKRRRRKSI</sequence>
<feature type="region of interest" description="Disordered" evidence="1">
    <location>
        <begin position="295"/>
        <end position="317"/>
    </location>
</feature>
<protein>
    <submittedName>
        <fullName evidence="2">Uncharacterized protein</fullName>
    </submittedName>
</protein>
<feature type="region of interest" description="Disordered" evidence="1">
    <location>
        <begin position="77"/>
        <end position="111"/>
    </location>
</feature>